<comment type="caution">
    <text evidence="5">The sequence shown here is derived from an EMBL/GenBank/DDBJ whole genome shotgun (WGS) entry which is preliminary data.</text>
</comment>
<dbReference type="Pfam" id="PF00668">
    <property type="entry name" value="Condensation"/>
    <property type="match status" value="1"/>
</dbReference>
<organism evidence="5 6">
    <name type="scientific">Adineta steineri</name>
    <dbReference type="NCBI Taxonomy" id="433720"/>
    <lineage>
        <taxon>Eukaryota</taxon>
        <taxon>Metazoa</taxon>
        <taxon>Spiralia</taxon>
        <taxon>Gnathifera</taxon>
        <taxon>Rotifera</taxon>
        <taxon>Eurotatoria</taxon>
        <taxon>Bdelloidea</taxon>
        <taxon>Adinetida</taxon>
        <taxon>Adinetidae</taxon>
        <taxon>Adineta</taxon>
    </lineage>
</organism>
<dbReference type="InterPro" id="IPR020845">
    <property type="entry name" value="AMP-binding_CS"/>
</dbReference>
<dbReference type="SUPFAM" id="SSF52777">
    <property type="entry name" value="CoA-dependent acyltransferases"/>
    <property type="match status" value="2"/>
</dbReference>
<dbReference type="Gene3D" id="3.30.559.10">
    <property type="entry name" value="Chloramphenicol acetyltransferase-like domain"/>
    <property type="match status" value="1"/>
</dbReference>
<dbReference type="InterPro" id="IPR001242">
    <property type="entry name" value="Condensation_dom"/>
</dbReference>
<dbReference type="GO" id="GO:0047527">
    <property type="term" value="F:2,3-dihydroxybenzoate-serine ligase activity"/>
    <property type="evidence" value="ECO:0007669"/>
    <property type="project" value="TreeGrafter"/>
</dbReference>
<dbReference type="PROSITE" id="PS00455">
    <property type="entry name" value="AMP_BINDING"/>
    <property type="match status" value="1"/>
</dbReference>
<dbReference type="Proteomes" id="UP000663868">
    <property type="component" value="Unassembled WGS sequence"/>
</dbReference>
<name>A0A819VJA7_9BILA</name>
<feature type="domain" description="AMP-dependent synthetase/ligase" evidence="3">
    <location>
        <begin position="473"/>
        <end position="682"/>
    </location>
</feature>
<dbReference type="GO" id="GO:0005829">
    <property type="term" value="C:cytosol"/>
    <property type="evidence" value="ECO:0007669"/>
    <property type="project" value="TreeGrafter"/>
</dbReference>
<sequence length="683" mass="78617">MPFVYRLQPGHTLAIKQLTHALHLTVNKHPSLHTSLHFNIEKNLLMQRVITHEDRNGNNNMLSIIETIYETEEQLNEILHDEKRNPHLFDLAQGLVFRCHIIYYKQISSNHLLSHKDVLIFNFHHALFDFPSMKVFHHDLNQAYTTGQLLYGDNTNLRYLDYAAIEQQMSMTGASMFWLDALHDCKLDQPLSLPFDRYRLSNEHRTGRGTSISFDFGQDLSNHFLTHASSNNISLEHLTFAIYFIFLFKLTNGQTDLCLAINIDNNRYRDELKSIVGLFENVIPLRCQLHSHWYFRQLLEHVRDITTKSMKYSYFPLQHILNQHPHISKHAFLDTSLVFISYKSNNDNNAIMIGDSQLVPRFLSVNISEDNIQSVCDFSLSLCHDKNMDQLSCTINASLDLFNRQTVGNISQRFHSILRHLSASMIDNQMNKPICELSLILPNEQYLMQSLNNTQVSFASPLTCIHHEFVYQVMNIPQKLAVELDEQSLTYCELLYYVQMLSLTLLNEYHVFPGEVVCQCVERSLSMVIGIMAIEMSGCVYCPLSPRDPQHRLHALTQQTQSRLVLVHHLTKTTVNHDIVLLDIDSVLNVSNMDSDMDCNCLSTVIVKDKDIAYIIFTSGSTGTPKAVQVRHKNFIDCMHSLAYINSFNKDDTVVQMTRCSFDIHVQEILGILLAGGTLIMLH</sequence>
<dbReference type="Gene3D" id="3.40.50.980">
    <property type="match status" value="2"/>
</dbReference>
<feature type="domain" description="Condensation" evidence="4">
    <location>
        <begin position="12"/>
        <end position="423"/>
    </location>
</feature>
<dbReference type="Gene3D" id="3.30.559.30">
    <property type="entry name" value="Nonribosomal peptide synthetase, condensation domain"/>
    <property type="match status" value="1"/>
</dbReference>
<evidence type="ECO:0000313" key="5">
    <source>
        <dbReference type="EMBL" id="CAF4109700.1"/>
    </source>
</evidence>
<dbReference type="InterPro" id="IPR000873">
    <property type="entry name" value="AMP-dep_synth/lig_dom"/>
</dbReference>
<dbReference type="PANTHER" id="PTHR45527">
    <property type="entry name" value="NONRIBOSOMAL PEPTIDE SYNTHETASE"/>
    <property type="match status" value="1"/>
</dbReference>
<proteinExistence type="predicted"/>
<dbReference type="EMBL" id="CAJOBB010004949">
    <property type="protein sequence ID" value="CAF4109700.1"/>
    <property type="molecule type" value="Genomic_DNA"/>
</dbReference>
<protein>
    <recommendedName>
        <fullName evidence="7">AMP-dependent synthetase/ligase domain-containing protein</fullName>
    </recommendedName>
</protein>
<keyword evidence="1" id="KW-0596">Phosphopantetheine</keyword>
<evidence type="ECO:0000256" key="1">
    <source>
        <dbReference type="ARBA" id="ARBA00022450"/>
    </source>
</evidence>
<evidence type="ECO:0000256" key="2">
    <source>
        <dbReference type="ARBA" id="ARBA00022553"/>
    </source>
</evidence>
<evidence type="ECO:0000313" key="6">
    <source>
        <dbReference type="Proteomes" id="UP000663868"/>
    </source>
</evidence>
<dbReference type="GO" id="GO:0009239">
    <property type="term" value="P:enterobactin biosynthetic process"/>
    <property type="evidence" value="ECO:0007669"/>
    <property type="project" value="TreeGrafter"/>
</dbReference>
<keyword evidence="2" id="KW-0597">Phosphoprotein</keyword>
<dbReference type="AlphaFoldDB" id="A0A819VJA7"/>
<feature type="non-terminal residue" evidence="5">
    <location>
        <position position="1"/>
    </location>
</feature>
<reference evidence="5" key="1">
    <citation type="submission" date="2021-02" db="EMBL/GenBank/DDBJ databases">
        <authorList>
            <person name="Nowell W R."/>
        </authorList>
    </citation>
    <scope>NUCLEOTIDE SEQUENCE</scope>
</reference>
<dbReference type="Pfam" id="PF00501">
    <property type="entry name" value="AMP-binding"/>
    <property type="match status" value="1"/>
</dbReference>
<accession>A0A819VJA7</accession>
<evidence type="ECO:0000259" key="4">
    <source>
        <dbReference type="Pfam" id="PF00668"/>
    </source>
</evidence>
<dbReference type="GO" id="GO:0009366">
    <property type="term" value="C:enterobactin synthetase complex"/>
    <property type="evidence" value="ECO:0007669"/>
    <property type="project" value="TreeGrafter"/>
</dbReference>
<dbReference type="GO" id="GO:0031177">
    <property type="term" value="F:phosphopantetheine binding"/>
    <property type="evidence" value="ECO:0007669"/>
    <property type="project" value="TreeGrafter"/>
</dbReference>
<evidence type="ECO:0008006" key="7">
    <source>
        <dbReference type="Google" id="ProtNLM"/>
    </source>
</evidence>
<dbReference type="GO" id="GO:0043041">
    <property type="term" value="P:amino acid activation for nonribosomal peptide biosynthetic process"/>
    <property type="evidence" value="ECO:0007669"/>
    <property type="project" value="TreeGrafter"/>
</dbReference>
<dbReference type="SUPFAM" id="SSF56801">
    <property type="entry name" value="Acetyl-CoA synthetase-like"/>
    <property type="match status" value="1"/>
</dbReference>
<evidence type="ECO:0000259" key="3">
    <source>
        <dbReference type="Pfam" id="PF00501"/>
    </source>
</evidence>
<dbReference type="InterPro" id="IPR023213">
    <property type="entry name" value="CAT-like_dom_sf"/>
</dbReference>
<dbReference type="PANTHER" id="PTHR45527:SF1">
    <property type="entry name" value="FATTY ACID SYNTHASE"/>
    <property type="match status" value="1"/>
</dbReference>
<gene>
    <name evidence="5" type="ORF">KXQ929_LOCUS35011</name>
</gene>